<feature type="compositionally biased region" description="Polar residues" evidence="1">
    <location>
        <begin position="256"/>
        <end position="271"/>
    </location>
</feature>
<proteinExistence type="predicted"/>
<keyword evidence="3" id="KW-1185">Reference proteome</keyword>
<gene>
    <name evidence="2" type="ORF">FPE_LOCUS1568</name>
</gene>
<dbReference type="Proteomes" id="UP000834106">
    <property type="component" value="Chromosome 1"/>
</dbReference>
<evidence type="ECO:0000313" key="2">
    <source>
        <dbReference type="EMBL" id="CAI9754137.1"/>
    </source>
</evidence>
<organism evidence="2 3">
    <name type="scientific">Fraxinus pennsylvanica</name>
    <dbReference type="NCBI Taxonomy" id="56036"/>
    <lineage>
        <taxon>Eukaryota</taxon>
        <taxon>Viridiplantae</taxon>
        <taxon>Streptophyta</taxon>
        <taxon>Embryophyta</taxon>
        <taxon>Tracheophyta</taxon>
        <taxon>Spermatophyta</taxon>
        <taxon>Magnoliopsida</taxon>
        <taxon>eudicotyledons</taxon>
        <taxon>Gunneridae</taxon>
        <taxon>Pentapetalae</taxon>
        <taxon>asterids</taxon>
        <taxon>lamiids</taxon>
        <taxon>Lamiales</taxon>
        <taxon>Oleaceae</taxon>
        <taxon>Oleeae</taxon>
        <taxon>Fraxinus</taxon>
    </lineage>
</organism>
<dbReference type="Pfam" id="PF14009">
    <property type="entry name" value="PADRE"/>
    <property type="match status" value="1"/>
</dbReference>
<dbReference type="InterPro" id="IPR025322">
    <property type="entry name" value="PADRE_dom"/>
</dbReference>
<reference evidence="2" key="1">
    <citation type="submission" date="2023-05" db="EMBL/GenBank/DDBJ databases">
        <authorList>
            <person name="Huff M."/>
        </authorList>
    </citation>
    <scope>NUCLEOTIDE SEQUENCE</scope>
</reference>
<evidence type="ECO:0000313" key="3">
    <source>
        <dbReference type="Proteomes" id="UP000834106"/>
    </source>
</evidence>
<sequence length="279" mass="31292">MYPLAIYNSVGDSSKPGFTGAFDSSSFELPAWAGEESNVLDDKDDRVLETMKSSFNHNEMTKSGKVLPKRLLEISERGGEDTSRITKGRQIVHPGGHVELHDRPIFASDLLNRNPKCCVTKPTVFRHPWDIVPPDATLMPGEKYYVVPLSTIRKLQLKHLASNNFLGRENQEMNQDNCKEKSQNCWLFKNKKGDDYQLQNCSTCLLKVTGMKMKGSTNNTSSEEMKSSSNFASDETKSLTKKRNKKTVGSGKGGSDNPTVKLTSLDNNWQPNLEIIREE</sequence>
<dbReference type="EMBL" id="OU503036">
    <property type="protein sequence ID" value="CAI9754137.1"/>
    <property type="molecule type" value="Genomic_DNA"/>
</dbReference>
<protein>
    <submittedName>
        <fullName evidence="2">Uncharacterized protein</fullName>
    </submittedName>
</protein>
<feature type="compositionally biased region" description="Polar residues" evidence="1">
    <location>
        <begin position="215"/>
        <end position="233"/>
    </location>
</feature>
<name>A0AAD2DGZ6_9LAMI</name>
<dbReference type="AlphaFoldDB" id="A0AAD2DGZ6"/>
<accession>A0AAD2DGZ6</accession>
<evidence type="ECO:0000256" key="1">
    <source>
        <dbReference type="SAM" id="MobiDB-lite"/>
    </source>
</evidence>
<dbReference type="PANTHER" id="PTHR33052">
    <property type="entry name" value="DUF4228 DOMAIN PROTEIN-RELATED"/>
    <property type="match status" value="1"/>
</dbReference>
<feature type="region of interest" description="Disordered" evidence="1">
    <location>
        <begin position="213"/>
        <end position="271"/>
    </location>
</feature>